<keyword evidence="3" id="KW-1003">Cell membrane</keyword>
<evidence type="ECO:0000256" key="2">
    <source>
        <dbReference type="ARBA" id="ARBA00022448"/>
    </source>
</evidence>
<dbReference type="EMBL" id="AAPJ01000001">
    <property type="protein sequence ID" value="EAS51276.1"/>
    <property type="molecule type" value="Genomic_DNA"/>
</dbReference>
<keyword evidence="4 9" id="KW-0812">Transmembrane</keyword>
<dbReference type="GO" id="GO:0022857">
    <property type="term" value="F:transmembrane transporter activity"/>
    <property type="evidence" value="ECO:0007669"/>
    <property type="project" value="InterPro"/>
</dbReference>
<keyword evidence="6 9" id="KW-1133">Transmembrane helix</keyword>
<feature type="transmembrane region" description="Helical" evidence="9">
    <location>
        <begin position="155"/>
        <end position="176"/>
    </location>
</feature>
<name>Q1YMV5_AURMS</name>
<keyword evidence="7 9" id="KW-0472">Membrane</keyword>
<dbReference type="BioCyc" id="AURANTIMONAS:SI859A1_02091-MONOMER"/>
<proteinExistence type="inferred from homology"/>
<reference evidence="10 11" key="1">
    <citation type="journal article" date="2008" name="Appl. Environ. Microbiol.">
        <title>Genomic insights into Mn(II) oxidation by the marine alphaproteobacterium Aurantimonas sp. strain SI85-9A1.</title>
        <authorList>
            <person name="Dick G.J."/>
            <person name="Podell S."/>
            <person name="Johnson H.A."/>
            <person name="Rivera-Espinoza Y."/>
            <person name="Bernier-Latmani R."/>
            <person name="McCarthy J.K."/>
            <person name="Torpey J.W."/>
            <person name="Clement B.G."/>
            <person name="Gaasterland T."/>
            <person name="Tebo B.M."/>
        </authorList>
    </citation>
    <scope>NUCLEOTIDE SEQUENCE [LARGE SCALE GENOMIC DNA]</scope>
    <source>
        <strain evidence="10 11">SI85-9A1</strain>
    </source>
</reference>
<comment type="caution">
    <text evidence="10">The sequence shown here is derived from an EMBL/GenBank/DDBJ whole genome shotgun (WGS) entry which is preliminary data.</text>
</comment>
<dbReference type="PANTHER" id="PTHR11795">
    <property type="entry name" value="BRANCHED-CHAIN AMINO ACID TRANSPORT SYSTEM PERMEASE PROTEIN LIVH"/>
    <property type="match status" value="1"/>
</dbReference>
<evidence type="ECO:0000256" key="3">
    <source>
        <dbReference type="ARBA" id="ARBA00022475"/>
    </source>
</evidence>
<gene>
    <name evidence="10" type="ORF">SI859A1_02091</name>
</gene>
<dbReference type="Pfam" id="PF02653">
    <property type="entry name" value="BPD_transp_2"/>
    <property type="match status" value="1"/>
</dbReference>
<evidence type="ECO:0000256" key="9">
    <source>
        <dbReference type="SAM" id="Phobius"/>
    </source>
</evidence>
<dbReference type="HOGENOM" id="CLU_039929_2_2_5"/>
<feature type="transmembrane region" description="Helical" evidence="9">
    <location>
        <begin position="208"/>
        <end position="228"/>
    </location>
</feature>
<dbReference type="GO" id="GO:0006865">
    <property type="term" value="P:amino acid transport"/>
    <property type="evidence" value="ECO:0007669"/>
    <property type="project" value="UniProtKB-KW"/>
</dbReference>
<dbReference type="InterPro" id="IPR001851">
    <property type="entry name" value="ABC_transp_permease"/>
</dbReference>
<comment type="subcellular location">
    <subcellularLocation>
        <location evidence="1">Cell membrane</location>
        <topology evidence="1">Multi-pass membrane protein</topology>
    </subcellularLocation>
</comment>
<accession>Q1YMV5</accession>
<evidence type="ECO:0000256" key="6">
    <source>
        <dbReference type="ARBA" id="ARBA00022989"/>
    </source>
</evidence>
<evidence type="ECO:0000256" key="7">
    <source>
        <dbReference type="ARBA" id="ARBA00023136"/>
    </source>
</evidence>
<keyword evidence="2" id="KW-0813">Transport</keyword>
<evidence type="ECO:0000256" key="1">
    <source>
        <dbReference type="ARBA" id="ARBA00004651"/>
    </source>
</evidence>
<dbReference type="AlphaFoldDB" id="Q1YMV5"/>
<sequence length="299" mass="31080">MAGGRCPPAISTRQAQAAGDRMATLFLDILTTSSMLFIVAAGLMIILGVMKLINFAHGAFLTVGGYAAHVVTDAGFSPWLTIPAAAIVGFLLGVVVERLIVRPLYSRPLDAILATWGLGIVVAQVIVFIFGREVQFAASPISGTTDIFATTYSSWRLILVAVAVMIGGLLTALLYLTRFGLHARAVIMNENLARGLGIDSVRVRAMTFGLGAALACAAGALITPLLSVDPNMGLPWLVNSFMLVLVSGVAIPGLALASLFLGGAQVLVSTFVSPILGGITIVVLAAVILRIKPQGLSRG</sequence>
<dbReference type="GO" id="GO:0005886">
    <property type="term" value="C:plasma membrane"/>
    <property type="evidence" value="ECO:0007669"/>
    <property type="project" value="UniProtKB-SubCell"/>
</dbReference>
<dbReference type="InterPro" id="IPR052157">
    <property type="entry name" value="BCAA_transport_permease"/>
</dbReference>
<dbReference type="PANTHER" id="PTHR11795:SF447">
    <property type="entry name" value="ABC TRANSPORTER PERMEASE PROTEIN"/>
    <property type="match status" value="1"/>
</dbReference>
<dbReference type="CDD" id="cd06582">
    <property type="entry name" value="TM_PBP1_LivH_like"/>
    <property type="match status" value="1"/>
</dbReference>
<feature type="transmembrane region" description="Helical" evidence="9">
    <location>
        <begin position="76"/>
        <end position="96"/>
    </location>
</feature>
<evidence type="ECO:0000313" key="10">
    <source>
        <dbReference type="EMBL" id="EAS51276.1"/>
    </source>
</evidence>
<evidence type="ECO:0000256" key="8">
    <source>
        <dbReference type="ARBA" id="ARBA00037998"/>
    </source>
</evidence>
<dbReference type="Proteomes" id="UP000000321">
    <property type="component" value="Unassembled WGS sequence"/>
</dbReference>
<keyword evidence="11" id="KW-1185">Reference proteome</keyword>
<evidence type="ECO:0000313" key="11">
    <source>
        <dbReference type="Proteomes" id="UP000000321"/>
    </source>
</evidence>
<protein>
    <submittedName>
        <fullName evidence="10">ABC type amino acid transporter</fullName>
    </submittedName>
</protein>
<organism evidence="10 11">
    <name type="scientific">Aurantimonas manganoxydans (strain ATCC BAA-1229 / DSM 21871 / SI85-9A1)</name>
    <dbReference type="NCBI Taxonomy" id="287752"/>
    <lineage>
        <taxon>Bacteria</taxon>
        <taxon>Pseudomonadati</taxon>
        <taxon>Pseudomonadota</taxon>
        <taxon>Alphaproteobacteria</taxon>
        <taxon>Hyphomicrobiales</taxon>
        <taxon>Aurantimonadaceae</taxon>
        <taxon>Aurantimonas</taxon>
    </lineage>
</organism>
<evidence type="ECO:0000256" key="4">
    <source>
        <dbReference type="ARBA" id="ARBA00022692"/>
    </source>
</evidence>
<feature type="transmembrane region" description="Helical" evidence="9">
    <location>
        <begin position="108"/>
        <end position="130"/>
    </location>
</feature>
<evidence type="ECO:0000256" key="5">
    <source>
        <dbReference type="ARBA" id="ARBA00022970"/>
    </source>
</evidence>
<comment type="similarity">
    <text evidence="8">Belongs to the binding-protein-dependent transport system permease family. LivHM subfamily.</text>
</comment>
<keyword evidence="5" id="KW-0029">Amino-acid transport</keyword>
<feature type="transmembrane region" description="Helical" evidence="9">
    <location>
        <begin position="268"/>
        <end position="291"/>
    </location>
</feature>
<feature type="transmembrane region" description="Helical" evidence="9">
    <location>
        <begin position="240"/>
        <end position="261"/>
    </location>
</feature>
<feature type="transmembrane region" description="Helical" evidence="9">
    <location>
        <begin position="35"/>
        <end position="56"/>
    </location>
</feature>